<comment type="caution">
    <text evidence="2">The sequence shown here is derived from an EMBL/GenBank/DDBJ whole genome shotgun (WGS) entry which is preliminary data.</text>
</comment>
<sequence>MIGWLIVACEVLFWVLVVSGLFTRYVLKWKMISVCLFSCTILADLILLVVSVVDLAHGQTAKLSHALAAVYISVSVVYGRRMIQWADNQFVHLFLKMPKPKKAPLFGKEHAKQEREGWYRHLGAWAIGQAILWGMVWIADDMSKAQQLLVMAGRWTLVLVIDFVWSFSYTLWPRKEPKATLEKPSD</sequence>
<accession>A0A150N8R4</accession>
<dbReference type="Proteomes" id="UP000075324">
    <property type="component" value="Unassembled WGS sequence"/>
</dbReference>
<feature type="transmembrane region" description="Helical" evidence="1">
    <location>
        <begin position="122"/>
        <end position="139"/>
    </location>
</feature>
<feature type="transmembrane region" description="Helical" evidence="1">
    <location>
        <begin position="63"/>
        <end position="79"/>
    </location>
</feature>
<feature type="transmembrane region" description="Helical" evidence="1">
    <location>
        <begin position="34"/>
        <end position="57"/>
    </location>
</feature>
<gene>
    <name evidence="2" type="ORF">B4110_1828</name>
</gene>
<keyword evidence="1" id="KW-0472">Membrane</keyword>
<dbReference type="RefSeq" id="WP_062677051.1">
    <property type="nucleotide sequence ID" value="NZ_LQYW01000001.1"/>
</dbReference>
<evidence type="ECO:0000313" key="2">
    <source>
        <dbReference type="EMBL" id="KYD33103.1"/>
    </source>
</evidence>
<feature type="transmembrane region" description="Helical" evidence="1">
    <location>
        <begin position="6"/>
        <end position="27"/>
    </location>
</feature>
<protein>
    <submittedName>
        <fullName evidence="2">Uncharacterized protein</fullName>
    </submittedName>
</protein>
<name>A0A150N8R4_9BACL</name>
<reference evidence="2 3" key="1">
    <citation type="submission" date="2016-01" db="EMBL/GenBank/DDBJ databases">
        <title>Draft Genome Sequences of Seven Thermophilic Sporeformers Isolated from Foods.</title>
        <authorList>
            <person name="Berendsen E.M."/>
            <person name="Wells-Bennik M.H."/>
            <person name="Krawcyk A.O."/>
            <person name="De Jong A."/>
            <person name="Holsappel S."/>
            <person name="Eijlander R.T."/>
            <person name="Kuipers O.P."/>
        </authorList>
    </citation>
    <scope>NUCLEOTIDE SEQUENCE [LARGE SCALE GENOMIC DNA]</scope>
    <source>
        <strain evidence="2 3">B4110</strain>
    </source>
</reference>
<keyword evidence="1" id="KW-0812">Transmembrane</keyword>
<proteinExistence type="predicted"/>
<evidence type="ECO:0000313" key="3">
    <source>
        <dbReference type="Proteomes" id="UP000075324"/>
    </source>
</evidence>
<organism evidence="2 3">
    <name type="scientific">Parageobacillus toebii</name>
    <dbReference type="NCBI Taxonomy" id="153151"/>
    <lineage>
        <taxon>Bacteria</taxon>
        <taxon>Bacillati</taxon>
        <taxon>Bacillota</taxon>
        <taxon>Bacilli</taxon>
        <taxon>Bacillales</taxon>
        <taxon>Anoxybacillaceae</taxon>
        <taxon>Parageobacillus</taxon>
    </lineage>
</organism>
<feature type="transmembrane region" description="Helical" evidence="1">
    <location>
        <begin position="151"/>
        <end position="172"/>
    </location>
</feature>
<keyword evidence="1" id="KW-1133">Transmembrane helix</keyword>
<dbReference type="PATRIC" id="fig|153151.4.peg.7"/>
<evidence type="ECO:0000256" key="1">
    <source>
        <dbReference type="SAM" id="Phobius"/>
    </source>
</evidence>
<dbReference type="EMBL" id="LQYW01000001">
    <property type="protein sequence ID" value="KYD33103.1"/>
    <property type="molecule type" value="Genomic_DNA"/>
</dbReference>
<dbReference type="AlphaFoldDB" id="A0A150N8R4"/>